<organism evidence="4">
    <name type="scientific">Gongylonema pulchrum</name>
    <dbReference type="NCBI Taxonomy" id="637853"/>
    <lineage>
        <taxon>Eukaryota</taxon>
        <taxon>Metazoa</taxon>
        <taxon>Ecdysozoa</taxon>
        <taxon>Nematoda</taxon>
        <taxon>Chromadorea</taxon>
        <taxon>Rhabditida</taxon>
        <taxon>Spirurina</taxon>
        <taxon>Spiruromorpha</taxon>
        <taxon>Spiruroidea</taxon>
        <taxon>Gongylonematidae</taxon>
        <taxon>Gongylonema</taxon>
    </lineage>
</organism>
<proteinExistence type="predicted"/>
<feature type="compositionally biased region" description="Low complexity" evidence="1">
    <location>
        <begin position="60"/>
        <end position="70"/>
    </location>
</feature>
<reference evidence="4" key="1">
    <citation type="submission" date="2016-06" db="UniProtKB">
        <authorList>
            <consortium name="WormBaseParasite"/>
        </authorList>
    </citation>
    <scope>IDENTIFICATION</scope>
</reference>
<dbReference type="AlphaFoldDB" id="A0A183E5N3"/>
<dbReference type="EMBL" id="UYRT01083524">
    <property type="protein sequence ID" value="VDN27573.1"/>
    <property type="molecule type" value="Genomic_DNA"/>
</dbReference>
<keyword evidence="3" id="KW-1185">Reference proteome</keyword>
<evidence type="ECO:0000256" key="1">
    <source>
        <dbReference type="SAM" id="MobiDB-lite"/>
    </source>
</evidence>
<evidence type="ECO:0000313" key="4">
    <source>
        <dbReference type="WBParaSite" id="GPUH_0001629601-mRNA-1"/>
    </source>
</evidence>
<evidence type="ECO:0000313" key="2">
    <source>
        <dbReference type="EMBL" id="VDN27573.1"/>
    </source>
</evidence>
<dbReference type="WBParaSite" id="GPUH_0001629601-mRNA-1">
    <property type="protein sequence ID" value="GPUH_0001629601-mRNA-1"/>
    <property type="gene ID" value="GPUH_0001629601"/>
</dbReference>
<accession>A0A183E5N3</accession>
<dbReference type="Proteomes" id="UP000271098">
    <property type="component" value="Unassembled WGS sequence"/>
</dbReference>
<evidence type="ECO:0000313" key="3">
    <source>
        <dbReference type="Proteomes" id="UP000271098"/>
    </source>
</evidence>
<protein>
    <submittedName>
        <fullName evidence="4">Lipoprotein</fullName>
    </submittedName>
</protein>
<sequence>MTGCAAARILSNGQSNLTPPSATSLRQKFMQNAVFSEHNPAAASASSSSVFGNGDTAQPDSGYSGSTDSGSVIMQSESIQNQTVLLSQCSSSAFVRQTSNYPASIYLSDGENTHFDKVGCSFHFFIRFATWKQTHYRAYTWDGEA</sequence>
<name>A0A183E5N3_9BILA</name>
<gene>
    <name evidence="2" type="ORF">GPUH_LOCUS16274</name>
</gene>
<reference evidence="2 3" key="2">
    <citation type="submission" date="2018-11" db="EMBL/GenBank/DDBJ databases">
        <authorList>
            <consortium name="Pathogen Informatics"/>
        </authorList>
    </citation>
    <scope>NUCLEOTIDE SEQUENCE [LARGE SCALE GENOMIC DNA]</scope>
</reference>
<feature type="region of interest" description="Disordered" evidence="1">
    <location>
        <begin position="45"/>
        <end position="70"/>
    </location>
</feature>